<accession>A0A399QUM9</accession>
<evidence type="ECO:0000256" key="1">
    <source>
        <dbReference type="SAM" id="Phobius"/>
    </source>
</evidence>
<keyword evidence="3" id="KW-1185">Reference proteome</keyword>
<feature type="transmembrane region" description="Helical" evidence="1">
    <location>
        <begin position="21"/>
        <end position="44"/>
    </location>
</feature>
<dbReference type="Proteomes" id="UP000265431">
    <property type="component" value="Unassembled WGS sequence"/>
</dbReference>
<comment type="caution">
    <text evidence="2">The sequence shown here is derived from an EMBL/GenBank/DDBJ whole genome shotgun (WGS) entry which is preliminary data.</text>
</comment>
<sequence>MGQVMAKPERIVFEYGYGARIASAFVALLMWGLVLASLSGAIYLLVQGSALAATIACAIGLILAPLAINHQHVMRLKHQWHLSLRPGHVMLVLPAHRAAHHKTKSFEGEISYRSIKGISRRRETHSVFGLKMSVMAYWLELQDGRLMLLGEDRNPGAHENGRKTIVARASEAVSRTSGLPLRRAEPAHTDRRFFGLIGSGAPAWTQDA</sequence>
<dbReference type="AlphaFoldDB" id="A0A399QUM9"/>
<organism evidence="2 3">
    <name type="scientific">Henriciella barbarensis</name>
    <dbReference type="NCBI Taxonomy" id="86342"/>
    <lineage>
        <taxon>Bacteria</taxon>
        <taxon>Pseudomonadati</taxon>
        <taxon>Pseudomonadota</taxon>
        <taxon>Alphaproteobacteria</taxon>
        <taxon>Hyphomonadales</taxon>
        <taxon>Hyphomonadaceae</taxon>
        <taxon>Henriciella</taxon>
    </lineage>
</organism>
<dbReference type="EMBL" id="QWGB01000009">
    <property type="protein sequence ID" value="RIJ21267.1"/>
    <property type="molecule type" value="Genomic_DNA"/>
</dbReference>
<protein>
    <submittedName>
        <fullName evidence="2">Uncharacterized protein</fullName>
    </submittedName>
</protein>
<keyword evidence="1" id="KW-1133">Transmembrane helix</keyword>
<keyword evidence="1" id="KW-0472">Membrane</keyword>
<reference evidence="2 3" key="1">
    <citation type="submission" date="2018-08" db="EMBL/GenBank/DDBJ databases">
        <title>Henriciella mobilis sp. nov., isolated from seawater.</title>
        <authorList>
            <person name="Cheng H."/>
            <person name="Wu Y.-H."/>
            <person name="Xu X.-W."/>
            <person name="Guo L.-L."/>
        </authorList>
    </citation>
    <scope>NUCLEOTIDE SEQUENCE [LARGE SCALE GENOMIC DNA]</scope>
    <source>
        <strain evidence="2 3">CCUG66934</strain>
    </source>
</reference>
<proteinExistence type="predicted"/>
<keyword evidence="1" id="KW-0812">Transmembrane</keyword>
<feature type="transmembrane region" description="Helical" evidence="1">
    <location>
        <begin position="50"/>
        <end position="68"/>
    </location>
</feature>
<evidence type="ECO:0000313" key="2">
    <source>
        <dbReference type="EMBL" id="RIJ21267.1"/>
    </source>
</evidence>
<name>A0A399QUM9_9PROT</name>
<evidence type="ECO:0000313" key="3">
    <source>
        <dbReference type="Proteomes" id="UP000265431"/>
    </source>
</evidence>
<gene>
    <name evidence="2" type="ORF">D1224_13170</name>
</gene>